<reference evidence="2 3" key="2">
    <citation type="journal article" date="2016" name="Microb. Ecol.">
        <title>Genome Characteristics of a Novel Type I Methanotroph (Sn10-6) Isolated from a Flooded Indian Rice Field.</title>
        <authorList>
            <person name="Rahalkar M.C."/>
            <person name="Pandit P.S."/>
            <person name="Dhakephalkar P.K."/>
            <person name="Pore S."/>
            <person name="Arora P."/>
            <person name="Kapse N."/>
        </authorList>
    </citation>
    <scope>NUCLEOTIDE SEQUENCE [LARGE SCALE GENOMIC DNA]</scope>
    <source>
        <strain evidence="2 3">Sn10-6</strain>
    </source>
</reference>
<keyword evidence="1" id="KW-0732">Signal</keyword>
<organism evidence="2 3">
    <name type="scientific">Methylocucumis oryzae</name>
    <dbReference type="NCBI Taxonomy" id="1632867"/>
    <lineage>
        <taxon>Bacteria</taxon>
        <taxon>Pseudomonadati</taxon>
        <taxon>Pseudomonadota</taxon>
        <taxon>Gammaproteobacteria</taxon>
        <taxon>Methylococcales</taxon>
        <taxon>Methylococcaceae</taxon>
        <taxon>Methylocucumis</taxon>
    </lineage>
</organism>
<sequence length="80" mass="9121">MKQQRLFRAMSLGFLLVVGSTVFAKETTINACKLSELTEVLPFILGKDALGAHECLIRYQHKNFSKTDIKTLEKHHTNRC</sequence>
<keyword evidence="3" id="KW-1185">Reference proteome</keyword>
<accession>A0A0F3ILE4</accession>
<evidence type="ECO:0000313" key="3">
    <source>
        <dbReference type="Proteomes" id="UP000033684"/>
    </source>
</evidence>
<comment type="caution">
    <text evidence="2">The sequence shown here is derived from an EMBL/GenBank/DDBJ whole genome shotgun (WGS) entry which is preliminary data.</text>
</comment>
<feature type="chain" id="PRO_5002462428" evidence="1">
    <location>
        <begin position="25"/>
        <end position="80"/>
    </location>
</feature>
<protein>
    <submittedName>
        <fullName evidence="2">Uncharacterized protein</fullName>
    </submittedName>
</protein>
<evidence type="ECO:0000313" key="2">
    <source>
        <dbReference type="EMBL" id="KJV06404.1"/>
    </source>
</evidence>
<dbReference type="RefSeq" id="WP_045779313.1">
    <property type="nucleotide sequence ID" value="NZ_LAJX01000112.1"/>
</dbReference>
<feature type="signal peptide" evidence="1">
    <location>
        <begin position="1"/>
        <end position="24"/>
    </location>
</feature>
<name>A0A0F3ILE4_9GAMM</name>
<proteinExistence type="predicted"/>
<dbReference type="EMBL" id="LAJX01000112">
    <property type="protein sequence ID" value="KJV06404.1"/>
    <property type="molecule type" value="Genomic_DNA"/>
</dbReference>
<reference evidence="3" key="1">
    <citation type="submission" date="2015-03" db="EMBL/GenBank/DDBJ databases">
        <title>Draft genome sequence of a novel methanotroph (Sn10-6) isolated from flooded ricefield rhizosphere in India.</title>
        <authorList>
            <person name="Pandit P.S."/>
            <person name="Pore S.D."/>
            <person name="Arora P."/>
            <person name="Kapse N.G."/>
            <person name="Dhakephalkar P.K."/>
            <person name="Rahalkar M.C."/>
        </authorList>
    </citation>
    <scope>NUCLEOTIDE SEQUENCE [LARGE SCALE GENOMIC DNA]</scope>
    <source>
        <strain evidence="3">Sn10-6</strain>
    </source>
</reference>
<gene>
    <name evidence="2" type="ORF">VZ94_11315</name>
</gene>
<dbReference type="Proteomes" id="UP000033684">
    <property type="component" value="Unassembled WGS sequence"/>
</dbReference>
<evidence type="ECO:0000256" key="1">
    <source>
        <dbReference type="SAM" id="SignalP"/>
    </source>
</evidence>
<dbReference type="AlphaFoldDB" id="A0A0F3ILE4"/>